<evidence type="ECO:0000313" key="2">
    <source>
        <dbReference type="EMBL" id="KAK2834295.1"/>
    </source>
</evidence>
<feature type="region of interest" description="Disordered" evidence="1">
    <location>
        <begin position="50"/>
        <end position="96"/>
    </location>
</feature>
<sequence>MSHISGISQNRAFVLQNSPYKLPRTADGHVESFKFNGIIRPSARAALSLLSADGAHREEEKQTGLNREKEEEKDGLPEARDSKRALQFESELKNVI</sequence>
<proteinExistence type="predicted"/>
<dbReference type="Proteomes" id="UP001187315">
    <property type="component" value="Unassembled WGS sequence"/>
</dbReference>
<organism evidence="2 3">
    <name type="scientific">Tachysurus vachellii</name>
    <name type="common">Darkbarbel catfish</name>
    <name type="synonym">Pelteobagrus vachellii</name>
    <dbReference type="NCBI Taxonomy" id="175792"/>
    <lineage>
        <taxon>Eukaryota</taxon>
        <taxon>Metazoa</taxon>
        <taxon>Chordata</taxon>
        <taxon>Craniata</taxon>
        <taxon>Vertebrata</taxon>
        <taxon>Euteleostomi</taxon>
        <taxon>Actinopterygii</taxon>
        <taxon>Neopterygii</taxon>
        <taxon>Teleostei</taxon>
        <taxon>Ostariophysi</taxon>
        <taxon>Siluriformes</taxon>
        <taxon>Bagridae</taxon>
        <taxon>Tachysurus</taxon>
    </lineage>
</organism>
<name>A0AA88MDS4_TACVA</name>
<accession>A0AA88MDS4</accession>
<evidence type="ECO:0000256" key="1">
    <source>
        <dbReference type="SAM" id="MobiDB-lite"/>
    </source>
</evidence>
<feature type="compositionally biased region" description="Basic and acidic residues" evidence="1">
    <location>
        <begin position="54"/>
        <end position="96"/>
    </location>
</feature>
<evidence type="ECO:0000313" key="3">
    <source>
        <dbReference type="Proteomes" id="UP001187315"/>
    </source>
</evidence>
<gene>
    <name evidence="2" type="ORF">Q7C36_014996</name>
</gene>
<keyword evidence="3" id="KW-1185">Reference proteome</keyword>
<reference evidence="2" key="1">
    <citation type="submission" date="2023-08" db="EMBL/GenBank/DDBJ databases">
        <title>Pelteobagrus vachellii genome.</title>
        <authorList>
            <person name="Liu H."/>
        </authorList>
    </citation>
    <scope>NUCLEOTIDE SEQUENCE</scope>
    <source>
        <strain evidence="2">PRFRI_2022a</strain>
        <tissue evidence="2">Muscle</tissue>
    </source>
</reference>
<dbReference type="AlphaFoldDB" id="A0AA88MDS4"/>
<protein>
    <submittedName>
        <fullName evidence="2">Uncharacterized protein</fullName>
    </submittedName>
</protein>
<comment type="caution">
    <text evidence="2">The sequence shown here is derived from an EMBL/GenBank/DDBJ whole genome shotgun (WGS) entry which is preliminary data.</text>
</comment>
<dbReference type="EMBL" id="JAVHJS010000015">
    <property type="protein sequence ID" value="KAK2834295.1"/>
    <property type="molecule type" value="Genomic_DNA"/>
</dbReference>